<keyword evidence="10" id="KW-0812">Transmembrane</keyword>
<keyword evidence="8" id="KW-0418">Kinase</keyword>
<dbReference type="SMART" id="SM00388">
    <property type="entry name" value="HisKA"/>
    <property type="match status" value="1"/>
</dbReference>
<dbReference type="Pfam" id="PF00512">
    <property type="entry name" value="HisKA"/>
    <property type="match status" value="1"/>
</dbReference>
<dbReference type="EC" id="2.7.13.3" evidence="3"/>
<dbReference type="InterPro" id="IPR005467">
    <property type="entry name" value="His_kinase_dom"/>
</dbReference>
<dbReference type="SUPFAM" id="SSF55874">
    <property type="entry name" value="ATPase domain of HSP90 chaperone/DNA topoisomerase II/histidine kinase"/>
    <property type="match status" value="1"/>
</dbReference>
<dbReference type="InterPro" id="IPR003661">
    <property type="entry name" value="HisK_dim/P_dom"/>
</dbReference>
<dbReference type="EMBL" id="CP151762">
    <property type="protein sequence ID" value="WZU63555.1"/>
    <property type="molecule type" value="Genomic_DNA"/>
</dbReference>
<keyword evidence="7" id="KW-0547">Nucleotide-binding</keyword>
<dbReference type="InterPro" id="IPR003594">
    <property type="entry name" value="HATPase_dom"/>
</dbReference>
<gene>
    <name evidence="12" type="ORF">AABB28_17240</name>
</gene>
<dbReference type="KEGG" id="yag:AABB28_17240"/>
<dbReference type="Gene3D" id="3.30.565.10">
    <property type="entry name" value="Histidine kinase-like ATPase, C-terminal domain"/>
    <property type="match status" value="1"/>
</dbReference>
<dbReference type="Gene3D" id="1.10.287.130">
    <property type="match status" value="1"/>
</dbReference>
<comment type="catalytic activity">
    <reaction evidence="1">
        <text>ATP + protein L-histidine = ADP + protein N-phospho-L-histidine.</text>
        <dbReference type="EC" id="2.7.13.3"/>
    </reaction>
</comment>
<dbReference type="PROSITE" id="PS50109">
    <property type="entry name" value="HIS_KIN"/>
    <property type="match status" value="1"/>
</dbReference>
<dbReference type="InterPro" id="IPR050980">
    <property type="entry name" value="2C_sensor_his_kinase"/>
</dbReference>
<evidence type="ECO:0000256" key="9">
    <source>
        <dbReference type="ARBA" id="ARBA00022840"/>
    </source>
</evidence>
<evidence type="ECO:0000256" key="10">
    <source>
        <dbReference type="SAM" id="Phobius"/>
    </source>
</evidence>
<comment type="subcellular location">
    <subcellularLocation>
        <location evidence="2">Cell membrane</location>
        <topology evidence="2">Multi-pass membrane protein</topology>
    </subcellularLocation>
</comment>
<keyword evidence="13" id="KW-1185">Reference proteome</keyword>
<dbReference type="GO" id="GO:0005886">
    <property type="term" value="C:plasma membrane"/>
    <property type="evidence" value="ECO:0007669"/>
    <property type="project" value="UniProtKB-SubCell"/>
</dbReference>
<protein>
    <recommendedName>
        <fullName evidence="3">histidine kinase</fullName>
        <ecNumber evidence="3">2.7.13.3</ecNumber>
    </recommendedName>
</protein>
<evidence type="ECO:0000256" key="3">
    <source>
        <dbReference type="ARBA" id="ARBA00012438"/>
    </source>
</evidence>
<evidence type="ECO:0000256" key="4">
    <source>
        <dbReference type="ARBA" id="ARBA00022475"/>
    </source>
</evidence>
<evidence type="ECO:0000256" key="5">
    <source>
        <dbReference type="ARBA" id="ARBA00022553"/>
    </source>
</evidence>
<evidence type="ECO:0000256" key="8">
    <source>
        <dbReference type="ARBA" id="ARBA00022777"/>
    </source>
</evidence>
<evidence type="ECO:0000313" key="13">
    <source>
        <dbReference type="Proteomes" id="UP001451782"/>
    </source>
</evidence>
<evidence type="ECO:0000256" key="7">
    <source>
        <dbReference type="ARBA" id="ARBA00022741"/>
    </source>
</evidence>
<dbReference type="SUPFAM" id="SSF47384">
    <property type="entry name" value="Homodimeric domain of signal transducing histidine kinase"/>
    <property type="match status" value="1"/>
</dbReference>
<keyword evidence="4" id="KW-1003">Cell membrane</keyword>
<dbReference type="PANTHER" id="PTHR44936:SF10">
    <property type="entry name" value="SENSOR PROTEIN RSTB"/>
    <property type="match status" value="1"/>
</dbReference>
<dbReference type="SMART" id="SM00387">
    <property type="entry name" value="HATPase_c"/>
    <property type="match status" value="1"/>
</dbReference>
<keyword evidence="10" id="KW-0472">Membrane</keyword>
<dbReference type="InterPro" id="IPR036097">
    <property type="entry name" value="HisK_dim/P_sf"/>
</dbReference>
<keyword evidence="5" id="KW-0597">Phosphoprotein</keyword>
<reference evidence="12 13" key="1">
    <citation type="submission" date="2024-04" db="EMBL/GenBank/DDBJ databases">
        <title>Phylogenomic analyses of a clade within the roseobacter group suggest taxonomic reassignments of species of the genera Aestuariivita, Citreicella, Loktanella, Nautella, Pelagibaca, Ruegeria, Thalassobius, Thiobacimonas and Tropicibacter, and the proposal o.</title>
        <authorList>
            <person name="Jeon C.O."/>
        </authorList>
    </citation>
    <scope>NUCLEOTIDE SEQUENCE [LARGE SCALE GENOMIC DNA]</scope>
    <source>
        <strain evidence="12 13">G8-12</strain>
    </source>
</reference>
<organism evidence="12 13">
    <name type="scientific">Yoonia algicola</name>
    <dbReference type="NCBI Taxonomy" id="3137368"/>
    <lineage>
        <taxon>Bacteria</taxon>
        <taxon>Pseudomonadati</taxon>
        <taxon>Pseudomonadota</taxon>
        <taxon>Alphaproteobacteria</taxon>
        <taxon>Rhodobacterales</taxon>
        <taxon>Paracoccaceae</taxon>
        <taxon>Yoonia</taxon>
    </lineage>
</organism>
<dbReference type="GO" id="GO:0000155">
    <property type="term" value="F:phosphorelay sensor kinase activity"/>
    <property type="evidence" value="ECO:0007669"/>
    <property type="project" value="InterPro"/>
</dbReference>
<name>A0AAN0NGW4_9RHOB</name>
<dbReference type="Pfam" id="PF02518">
    <property type="entry name" value="HATPase_c"/>
    <property type="match status" value="1"/>
</dbReference>
<keyword evidence="10" id="KW-1133">Transmembrane helix</keyword>
<keyword evidence="9 12" id="KW-0067">ATP-binding</keyword>
<evidence type="ECO:0000256" key="6">
    <source>
        <dbReference type="ARBA" id="ARBA00022679"/>
    </source>
</evidence>
<dbReference type="Gene3D" id="6.10.340.10">
    <property type="match status" value="1"/>
</dbReference>
<accession>A0AAN0NGW4</accession>
<dbReference type="Proteomes" id="UP001451782">
    <property type="component" value="Chromosome"/>
</dbReference>
<dbReference type="PRINTS" id="PR00344">
    <property type="entry name" value="BCTRLSENSOR"/>
</dbReference>
<evidence type="ECO:0000259" key="11">
    <source>
        <dbReference type="PROSITE" id="PS50109"/>
    </source>
</evidence>
<keyword evidence="6" id="KW-0808">Transferase</keyword>
<dbReference type="CDD" id="cd00082">
    <property type="entry name" value="HisKA"/>
    <property type="match status" value="1"/>
</dbReference>
<sequence length="310" mass="33454">MPQRVIRKWRPPLALVLGGTLAAVFFMPLIGIGYFRVAGGVLRWAETSWMIGVMAFVATLILGALLWRLVLRPVRALTAYARNEGATDAPTHFGTPEFSQLGEAVLEMTSALRGREAILRSYAEHVTHEFKSPLTVIAGAAELLEDPDLSAQDRALLLRGIRDNTARMEALLDGQRALARARDVIAPGECRLVDVLKDIAQVVVVTDGLVPLPRDVMDVVATHLIGNALSSGATTISFDHQGAHVLVQDDGAGISGGNRDRIFDPFFTTRRDAGGTGMGLPIVRRMLEAQGASIRLLDAPGAVFQISFDQ</sequence>
<feature type="transmembrane region" description="Helical" evidence="10">
    <location>
        <begin position="47"/>
        <end position="67"/>
    </location>
</feature>
<dbReference type="PANTHER" id="PTHR44936">
    <property type="entry name" value="SENSOR PROTEIN CREC"/>
    <property type="match status" value="1"/>
</dbReference>
<evidence type="ECO:0000256" key="2">
    <source>
        <dbReference type="ARBA" id="ARBA00004651"/>
    </source>
</evidence>
<evidence type="ECO:0000256" key="1">
    <source>
        <dbReference type="ARBA" id="ARBA00000085"/>
    </source>
</evidence>
<dbReference type="InterPro" id="IPR004358">
    <property type="entry name" value="Sig_transdc_His_kin-like_C"/>
</dbReference>
<feature type="domain" description="Histidine kinase" evidence="11">
    <location>
        <begin position="125"/>
        <end position="310"/>
    </location>
</feature>
<dbReference type="InterPro" id="IPR036890">
    <property type="entry name" value="HATPase_C_sf"/>
</dbReference>
<proteinExistence type="predicted"/>
<evidence type="ECO:0000313" key="12">
    <source>
        <dbReference type="EMBL" id="WZU63555.1"/>
    </source>
</evidence>
<dbReference type="RefSeq" id="WP_342069936.1">
    <property type="nucleotide sequence ID" value="NZ_CP151762.1"/>
</dbReference>
<dbReference type="AlphaFoldDB" id="A0AAN0NGW4"/>
<feature type="transmembrane region" description="Helical" evidence="10">
    <location>
        <begin position="12"/>
        <end position="35"/>
    </location>
</feature>
<dbReference type="GO" id="GO:0005524">
    <property type="term" value="F:ATP binding"/>
    <property type="evidence" value="ECO:0007669"/>
    <property type="project" value="UniProtKB-KW"/>
</dbReference>